<feature type="domain" description="Tail specific protease" evidence="1">
    <location>
        <begin position="243"/>
        <end position="444"/>
    </location>
</feature>
<evidence type="ECO:0000313" key="2">
    <source>
        <dbReference type="EMBL" id="QNK01860.1"/>
    </source>
</evidence>
<protein>
    <submittedName>
        <fullName evidence="2">S41 family peptidase</fullName>
    </submittedName>
</protein>
<dbReference type="GO" id="GO:0008236">
    <property type="term" value="F:serine-type peptidase activity"/>
    <property type="evidence" value="ECO:0007669"/>
    <property type="project" value="InterPro"/>
</dbReference>
<dbReference type="SUPFAM" id="SSF52096">
    <property type="entry name" value="ClpP/crotonase"/>
    <property type="match status" value="1"/>
</dbReference>
<dbReference type="Pfam" id="PF14684">
    <property type="entry name" value="Tricorn_C1"/>
    <property type="match status" value="1"/>
</dbReference>
<dbReference type="Gene3D" id="3.90.226.10">
    <property type="entry name" value="2-enoyl-CoA Hydratase, Chain A, domain 1"/>
    <property type="match status" value="1"/>
</dbReference>
<dbReference type="InterPro" id="IPR028204">
    <property type="entry name" value="Tricorn_C1"/>
</dbReference>
<dbReference type="EMBL" id="CP060412">
    <property type="protein sequence ID" value="QNK01860.1"/>
    <property type="molecule type" value="Genomic_DNA"/>
</dbReference>
<organism evidence="2 3">
    <name type="scientific">Dyella telluris</name>
    <dbReference type="NCBI Taxonomy" id="2763498"/>
    <lineage>
        <taxon>Bacteria</taxon>
        <taxon>Pseudomonadati</taxon>
        <taxon>Pseudomonadota</taxon>
        <taxon>Gammaproteobacteria</taxon>
        <taxon>Lysobacterales</taxon>
        <taxon>Rhodanobacteraceae</taxon>
        <taxon>Dyella</taxon>
    </lineage>
</organism>
<dbReference type="AlphaFoldDB" id="A0A7G8Q502"/>
<dbReference type="SMART" id="SM00245">
    <property type="entry name" value="TSPc"/>
    <property type="match status" value="1"/>
</dbReference>
<dbReference type="InterPro" id="IPR029045">
    <property type="entry name" value="ClpP/crotonase-like_dom_sf"/>
</dbReference>
<dbReference type="GO" id="GO:0006508">
    <property type="term" value="P:proteolysis"/>
    <property type="evidence" value="ECO:0007669"/>
    <property type="project" value="InterPro"/>
</dbReference>
<gene>
    <name evidence="2" type="ORF">H8F01_01385</name>
</gene>
<evidence type="ECO:0000259" key="1">
    <source>
        <dbReference type="SMART" id="SM00245"/>
    </source>
</evidence>
<evidence type="ECO:0000313" key="3">
    <source>
        <dbReference type="Proteomes" id="UP000515873"/>
    </source>
</evidence>
<name>A0A7G8Q502_9GAMM</name>
<dbReference type="CDD" id="cd07563">
    <property type="entry name" value="Peptidase_S41_IRBP"/>
    <property type="match status" value="1"/>
</dbReference>
<sequence length="477" mass="52193">MIALASVAAFGSFHSLPMRAHSPDLILRTISENRVTPPARGYWDLPSYGMAFDVKPSSVDVYDHAGGLCWRDTEYSGMQAATELIPFFTTSASGSLTSFASSPDGTRYQPHRMAGMPIACTGTMDRTNPEYIFDAVSASLTEFYPFAREHHVNWSERATRLRPRILQARTEQDLLAVLSALFQNVEDPHTSISGQINGKPFRLRSFRGDDFRALNQKFSLQRQYNNFLSWVIDSWMPGERRQAAATLLPGTHRQALGSALVWGKLTGNVGYLAINEMTGLGADTDIEGERTRLRPALDLALTDLKDTSALVLDISHNLGGDDEVSADIAARFADKVRPAYSKQAFHGGQVQRFDIVPHDGVCYRKPVYMLTSELTASAAEVFALRMRQLPNVIQVGEPTQGIFSDATEKGLPNGWILSMSTEIYRGPGGQTYEGLGLPPRIHFQVIGLKPSTGDYGDAIRKAGALAAGEYGAGPAGR</sequence>
<dbReference type="Proteomes" id="UP000515873">
    <property type="component" value="Chromosome"/>
</dbReference>
<dbReference type="KEGG" id="dtl:H8F01_01385"/>
<dbReference type="InterPro" id="IPR005151">
    <property type="entry name" value="Tail-specific_protease"/>
</dbReference>
<dbReference type="PANTHER" id="PTHR11261:SF3">
    <property type="entry name" value="RETINOL-BINDING PROTEIN 3"/>
    <property type="match status" value="1"/>
</dbReference>
<reference evidence="2 3" key="1">
    <citation type="submission" date="2020-08" db="EMBL/GenBank/DDBJ databases">
        <title>Dyella sp. G9 isolated from forest soil.</title>
        <authorList>
            <person name="Fu J."/>
            <person name="Qiu L."/>
        </authorList>
    </citation>
    <scope>NUCLEOTIDE SEQUENCE [LARGE SCALE GENOMIC DNA]</scope>
    <source>
        <strain evidence="2 3">G9</strain>
    </source>
</reference>
<keyword evidence="3" id="KW-1185">Reference proteome</keyword>
<accession>A0A7G8Q502</accession>
<proteinExistence type="predicted"/>
<dbReference type="Pfam" id="PF03572">
    <property type="entry name" value="Peptidase_S41"/>
    <property type="match status" value="1"/>
</dbReference>
<dbReference type="PANTHER" id="PTHR11261">
    <property type="entry name" value="INTERPHOTORECEPTOR RETINOID-BINDING PROTEIN"/>
    <property type="match status" value="1"/>
</dbReference>
<dbReference type="Gene3D" id="3.30.750.44">
    <property type="match status" value="1"/>
</dbReference>
<dbReference type="RefSeq" id="WP_187057318.1">
    <property type="nucleotide sequence ID" value="NZ_CP060412.1"/>
</dbReference>